<accession>A0A7H9EB35</accession>
<reference evidence="1 2" key="1">
    <citation type="submission" date="2020-01" db="EMBL/GenBank/DDBJ databases">
        <title>Complete and circular genome sequences of six lactobacillus isolates from horses.</title>
        <authorList>
            <person name="Hassan H.M."/>
        </authorList>
    </citation>
    <scope>NUCLEOTIDE SEQUENCE [LARGE SCALE GENOMIC DNA]</scope>
    <source>
        <strain evidence="1 2">1D</strain>
    </source>
</reference>
<evidence type="ECO:0000313" key="1">
    <source>
        <dbReference type="EMBL" id="QLL74894.1"/>
    </source>
</evidence>
<dbReference type="EMBL" id="CP047415">
    <property type="protein sequence ID" value="QLL74894.1"/>
    <property type="molecule type" value="Genomic_DNA"/>
</dbReference>
<dbReference type="NCBIfam" id="TIGR04424">
    <property type="entry name" value="metallo_McbB"/>
    <property type="match status" value="1"/>
</dbReference>
<evidence type="ECO:0000313" key="2">
    <source>
        <dbReference type="Proteomes" id="UP000510660"/>
    </source>
</evidence>
<sequence>MNKNITYRVAQFAIYELDNQSWVLQTTERINIIKNIKLVHFLKKIMYRRYITADILLQLKEKYEDIFDDIVKYLQENEILLPLKNLNFNLQSTLLVTNSKKIYNFFNNHYFDQTILLRNLKNIDLKNTLVVVILNPYNPEIVRKIYKKISNNNFLILGYFYNFNFYLDNIYHPELELPDHFDHIKYIQTKIYSDQTSYTYQDLVDIIFEKDPNFGLIYPISWVDLIMISNLVLERVLTIFDLDEDTNLYMTKEILKMEELNMKTHKKMEDFAEFWEMG</sequence>
<dbReference type="RefSeq" id="WP_089145712.1">
    <property type="nucleotide sequence ID" value="NZ_CP047415.1"/>
</dbReference>
<name>A0A7H9EB35_9LACO</name>
<gene>
    <name evidence="1" type="ORF">GTO85_11415</name>
</gene>
<protein>
    <submittedName>
        <fullName evidence="1">McbB family protein</fullName>
    </submittedName>
</protein>
<organism evidence="1 2">
    <name type="scientific">Lactobacillus crispatus</name>
    <dbReference type="NCBI Taxonomy" id="47770"/>
    <lineage>
        <taxon>Bacteria</taxon>
        <taxon>Bacillati</taxon>
        <taxon>Bacillota</taxon>
        <taxon>Bacilli</taxon>
        <taxon>Lactobacillales</taxon>
        <taxon>Lactobacillaceae</taxon>
        <taxon>Lactobacillus</taxon>
    </lineage>
</organism>
<dbReference type="InterPro" id="IPR030956">
    <property type="entry name" value="McbB"/>
</dbReference>
<dbReference type="Proteomes" id="UP000510660">
    <property type="component" value="Chromosome"/>
</dbReference>
<dbReference type="AlphaFoldDB" id="A0A7H9EB35"/>
<proteinExistence type="predicted"/>